<keyword evidence="4" id="KW-0804">Transcription</keyword>
<comment type="subcellular location">
    <subcellularLocation>
        <location evidence="1">Nucleus</location>
    </subcellularLocation>
</comment>
<evidence type="ECO:0000256" key="1">
    <source>
        <dbReference type="ARBA" id="ARBA00004123"/>
    </source>
</evidence>
<dbReference type="InterPro" id="IPR002100">
    <property type="entry name" value="TF_MADSbox"/>
</dbReference>
<dbReference type="AlphaFoldDB" id="A0AAP0RIH4"/>
<dbReference type="PANTHER" id="PTHR48019">
    <property type="entry name" value="SERUM RESPONSE FACTOR HOMOLOG"/>
    <property type="match status" value="1"/>
</dbReference>
<dbReference type="FunFam" id="3.40.1810.10:FF:000004">
    <property type="entry name" value="MADS-box transcription factor 1"/>
    <property type="match status" value="1"/>
</dbReference>
<reference evidence="8 9" key="1">
    <citation type="journal article" date="2024" name="Plant J.">
        <title>Genome sequences and population genomics reveal climatic adaptation and genomic divergence between two closely related sweetgum species.</title>
        <authorList>
            <person name="Xu W.Q."/>
            <person name="Ren C.Q."/>
            <person name="Zhang X.Y."/>
            <person name="Comes H.P."/>
            <person name="Liu X.H."/>
            <person name="Li Y.G."/>
            <person name="Kettle C.J."/>
            <person name="Jalonen R."/>
            <person name="Gaisberger H."/>
            <person name="Ma Y.Z."/>
            <person name="Qiu Y.X."/>
        </authorList>
    </citation>
    <scope>NUCLEOTIDE SEQUENCE [LARGE SCALE GENOMIC DNA]</scope>
    <source>
        <strain evidence="8">Hangzhou</strain>
    </source>
</reference>
<dbReference type="PROSITE" id="PS00350">
    <property type="entry name" value="MADS_BOX_1"/>
    <property type="match status" value="1"/>
</dbReference>
<dbReference type="GO" id="GO:0005634">
    <property type="term" value="C:nucleus"/>
    <property type="evidence" value="ECO:0007669"/>
    <property type="project" value="UniProtKB-SubCell"/>
</dbReference>
<comment type="caution">
    <text evidence="8">The sequence shown here is derived from an EMBL/GenBank/DDBJ whole genome shotgun (WGS) entry which is preliminary data.</text>
</comment>
<dbReference type="InterPro" id="IPR002487">
    <property type="entry name" value="TF_Kbox"/>
</dbReference>
<evidence type="ECO:0000256" key="2">
    <source>
        <dbReference type="ARBA" id="ARBA00023015"/>
    </source>
</evidence>
<keyword evidence="2" id="KW-0805">Transcription regulation</keyword>
<dbReference type="InterPro" id="IPR036879">
    <property type="entry name" value="TF_MADSbox_sf"/>
</dbReference>
<dbReference type="EMBL" id="JBBPBK010000009">
    <property type="protein sequence ID" value="KAK9277802.1"/>
    <property type="molecule type" value="Genomic_DNA"/>
</dbReference>
<name>A0AAP0RIH4_LIQFO</name>
<evidence type="ECO:0000313" key="9">
    <source>
        <dbReference type="Proteomes" id="UP001415857"/>
    </source>
</evidence>
<sequence>MKRGRVELKRIENKITRQVTFSKRRNGVLKKAYELSVLCDAEVALIIFSTKGKLFEFCSTSSMLKTLERYQKCSYGPPETNTSSDKALEHSSYQEYLKVKTHYENLQRIERNFMGEDLGFLSSMELESLERQIDGTLKKIRSTRTQYMIDQLSDLQQREKSLCQSNNDLQGRVCKFLIFFLC</sequence>
<evidence type="ECO:0000256" key="3">
    <source>
        <dbReference type="ARBA" id="ARBA00023125"/>
    </source>
</evidence>
<dbReference type="Proteomes" id="UP001415857">
    <property type="component" value="Unassembled WGS sequence"/>
</dbReference>
<protein>
    <submittedName>
        <fullName evidence="8">Uncharacterized protein</fullName>
    </submittedName>
</protein>
<organism evidence="8 9">
    <name type="scientific">Liquidambar formosana</name>
    <name type="common">Formosan gum</name>
    <dbReference type="NCBI Taxonomy" id="63359"/>
    <lineage>
        <taxon>Eukaryota</taxon>
        <taxon>Viridiplantae</taxon>
        <taxon>Streptophyta</taxon>
        <taxon>Embryophyta</taxon>
        <taxon>Tracheophyta</taxon>
        <taxon>Spermatophyta</taxon>
        <taxon>Magnoliopsida</taxon>
        <taxon>eudicotyledons</taxon>
        <taxon>Gunneridae</taxon>
        <taxon>Pentapetalae</taxon>
        <taxon>Saxifragales</taxon>
        <taxon>Altingiaceae</taxon>
        <taxon>Liquidambar</taxon>
    </lineage>
</organism>
<proteinExistence type="predicted"/>
<dbReference type="InterPro" id="IPR033896">
    <property type="entry name" value="MEF2-like_N"/>
</dbReference>
<dbReference type="InterPro" id="IPR050142">
    <property type="entry name" value="MADS-box/MEF2_TF"/>
</dbReference>
<evidence type="ECO:0000313" key="8">
    <source>
        <dbReference type="EMBL" id="KAK9277802.1"/>
    </source>
</evidence>
<evidence type="ECO:0000259" key="7">
    <source>
        <dbReference type="PROSITE" id="PS51297"/>
    </source>
</evidence>
<dbReference type="GO" id="GO:0000977">
    <property type="term" value="F:RNA polymerase II transcription regulatory region sequence-specific DNA binding"/>
    <property type="evidence" value="ECO:0007669"/>
    <property type="project" value="InterPro"/>
</dbReference>
<keyword evidence="3" id="KW-0238">DNA-binding</keyword>
<dbReference type="GO" id="GO:0046983">
    <property type="term" value="F:protein dimerization activity"/>
    <property type="evidence" value="ECO:0007669"/>
    <property type="project" value="InterPro"/>
</dbReference>
<dbReference type="SMART" id="SM00432">
    <property type="entry name" value="MADS"/>
    <property type="match status" value="1"/>
</dbReference>
<dbReference type="PROSITE" id="PS50066">
    <property type="entry name" value="MADS_BOX_2"/>
    <property type="match status" value="1"/>
</dbReference>
<dbReference type="PROSITE" id="PS51297">
    <property type="entry name" value="K_BOX"/>
    <property type="match status" value="1"/>
</dbReference>
<evidence type="ECO:0000256" key="5">
    <source>
        <dbReference type="ARBA" id="ARBA00023242"/>
    </source>
</evidence>
<dbReference type="GO" id="GO:0045944">
    <property type="term" value="P:positive regulation of transcription by RNA polymerase II"/>
    <property type="evidence" value="ECO:0007669"/>
    <property type="project" value="InterPro"/>
</dbReference>
<evidence type="ECO:0000256" key="4">
    <source>
        <dbReference type="ARBA" id="ARBA00023163"/>
    </source>
</evidence>
<feature type="domain" description="MADS-box" evidence="6">
    <location>
        <begin position="1"/>
        <end position="61"/>
    </location>
</feature>
<dbReference type="SUPFAM" id="SSF55455">
    <property type="entry name" value="SRF-like"/>
    <property type="match status" value="1"/>
</dbReference>
<dbReference type="GO" id="GO:0048440">
    <property type="term" value="P:carpel development"/>
    <property type="evidence" value="ECO:0007669"/>
    <property type="project" value="UniProtKB-ARBA"/>
</dbReference>
<evidence type="ECO:0000259" key="6">
    <source>
        <dbReference type="PROSITE" id="PS50066"/>
    </source>
</evidence>
<dbReference type="PRINTS" id="PR00404">
    <property type="entry name" value="MADSDOMAIN"/>
</dbReference>
<dbReference type="CDD" id="cd00265">
    <property type="entry name" value="MADS_MEF2_like"/>
    <property type="match status" value="1"/>
</dbReference>
<dbReference type="Pfam" id="PF00319">
    <property type="entry name" value="SRF-TF"/>
    <property type="match status" value="1"/>
</dbReference>
<dbReference type="GO" id="GO:0003700">
    <property type="term" value="F:DNA-binding transcription factor activity"/>
    <property type="evidence" value="ECO:0007669"/>
    <property type="project" value="InterPro"/>
</dbReference>
<keyword evidence="9" id="KW-1185">Reference proteome</keyword>
<feature type="domain" description="K-box" evidence="7">
    <location>
        <begin position="89"/>
        <end position="179"/>
    </location>
</feature>
<keyword evidence="5" id="KW-0539">Nucleus</keyword>
<gene>
    <name evidence="8" type="ORF">L1049_027358</name>
</gene>
<accession>A0AAP0RIH4</accession>
<dbReference type="Pfam" id="PF01486">
    <property type="entry name" value="K-box"/>
    <property type="match status" value="1"/>
</dbReference>
<dbReference type="Gene3D" id="3.40.1810.10">
    <property type="entry name" value="Transcription factor, MADS-box"/>
    <property type="match status" value="1"/>
</dbReference>